<dbReference type="PANTHER" id="PTHR12080">
    <property type="entry name" value="SIGNALING LYMPHOCYTIC ACTIVATION MOLECULE"/>
    <property type="match status" value="1"/>
</dbReference>
<evidence type="ECO:0000259" key="7">
    <source>
        <dbReference type="PROSITE" id="PS50835"/>
    </source>
</evidence>
<feature type="chain" id="PRO_5025635419" description="Ig-like domain-containing protein" evidence="6">
    <location>
        <begin position="30"/>
        <end position="270"/>
    </location>
</feature>
<evidence type="ECO:0000256" key="6">
    <source>
        <dbReference type="SAM" id="SignalP"/>
    </source>
</evidence>
<dbReference type="Proteomes" id="UP000472270">
    <property type="component" value="Unassembled WGS sequence"/>
</dbReference>
<evidence type="ECO:0000256" key="2">
    <source>
        <dbReference type="ARBA" id="ARBA00022729"/>
    </source>
</evidence>
<dbReference type="InterPro" id="IPR036179">
    <property type="entry name" value="Ig-like_dom_sf"/>
</dbReference>
<keyword evidence="5" id="KW-1133">Transmembrane helix</keyword>
<dbReference type="Pfam" id="PF13895">
    <property type="entry name" value="Ig_2"/>
    <property type="match status" value="1"/>
</dbReference>
<name>A0A673JRE3_9TELE</name>
<feature type="signal peptide" evidence="6">
    <location>
        <begin position="1"/>
        <end position="29"/>
    </location>
</feature>
<dbReference type="InterPro" id="IPR007110">
    <property type="entry name" value="Ig-like_dom"/>
</dbReference>
<comment type="subcellular location">
    <subcellularLocation>
        <location evidence="1">Membrane</location>
    </subcellularLocation>
</comment>
<organism evidence="8 9">
    <name type="scientific">Sinocyclocheilus rhinocerous</name>
    <dbReference type="NCBI Taxonomy" id="307959"/>
    <lineage>
        <taxon>Eukaryota</taxon>
        <taxon>Metazoa</taxon>
        <taxon>Chordata</taxon>
        <taxon>Craniata</taxon>
        <taxon>Vertebrata</taxon>
        <taxon>Euteleostomi</taxon>
        <taxon>Actinopterygii</taxon>
        <taxon>Neopterygii</taxon>
        <taxon>Teleostei</taxon>
        <taxon>Ostariophysi</taxon>
        <taxon>Cypriniformes</taxon>
        <taxon>Cyprinidae</taxon>
        <taxon>Cyprininae</taxon>
        <taxon>Sinocyclocheilus</taxon>
    </lineage>
</organism>
<dbReference type="Ensembl" id="ENSSRHT00000054125.1">
    <property type="protein sequence ID" value="ENSSRHP00000052649.1"/>
    <property type="gene ID" value="ENSSRHG00000026507.1"/>
</dbReference>
<keyword evidence="5" id="KW-0812">Transmembrane</keyword>
<evidence type="ECO:0000256" key="4">
    <source>
        <dbReference type="ARBA" id="ARBA00023180"/>
    </source>
</evidence>
<evidence type="ECO:0000256" key="1">
    <source>
        <dbReference type="ARBA" id="ARBA00004370"/>
    </source>
</evidence>
<dbReference type="InterPro" id="IPR013783">
    <property type="entry name" value="Ig-like_fold"/>
</dbReference>
<keyword evidence="9" id="KW-1185">Reference proteome</keyword>
<dbReference type="SUPFAM" id="SSF48726">
    <property type="entry name" value="Immunoglobulin"/>
    <property type="match status" value="2"/>
</dbReference>
<feature type="transmembrane region" description="Helical" evidence="5">
    <location>
        <begin position="206"/>
        <end position="232"/>
    </location>
</feature>
<dbReference type="InterPro" id="IPR003598">
    <property type="entry name" value="Ig_sub2"/>
</dbReference>
<keyword evidence="4" id="KW-0325">Glycoprotein</keyword>
<dbReference type="PROSITE" id="PS50835">
    <property type="entry name" value="IG_LIKE"/>
    <property type="match status" value="1"/>
</dbReference>
<evidence type="ECO:0000313" key="8">
    <source>
        <dbReference type="Ensembl" id="ENSSRHP00000052649.1"/>
    </source>
</evidence>
<feature type="domain" description="Ig-like" evidence="7">
    <location>
        <begin position="115"/>
        <end position="191"/>
    </location>
</feature>
<evidence type="ECO:0000313" key="9">
    <source>
        <dbReference type="Proteomes" id="UP000472270"/>
    </source>
</evidence>
<dbReference type="CDD" id="cd00096">
    <property type="entry name" value="Ig"/>
    <property type="match status" value="1"/>
</dbReference>
<dbReference type="PANTHER" id="PTHR12080:SF55">
    <property type="entry name" value="LYMPHOCYTE FUNCTION-ASSOCIATED ANTIGEN 3"/>
    <property type="match status" value="1"/>
</dbReference>
<sequence length="270" mass="29923">ICCNITLFFLNSYVAIMSIIICKTELLEGTSCTLTLPTRNTDKSNEIRWAHTTSNAIIVRKNNKNKSNTPGLKMEDDGSLTFESVSLKNTGKYTYTVYNADGNNHVSFTATAPKPTLTVTIKCKDGNATLTCDIRDRTDLTVSWYKEDNIIQNENNPKLLLTSAQVQENKTYSCSVSNPVSYHQSDSVTVSCEGDPGPPKLFGFDFWIMVSILAGSGALLLLLICVLLDVFITSEIILYEHLYFQLKQGCQTYGPRAEHGPQRCPIRPAG</sequence>
<accession>A0A673JRE3</accession>
<dbReference type="SMART" id="SM00408">
    <property type="entry name" value="IGc2"/>
    <property type="match status" value="2"/>
</dbReference>
<proteinExistence type="predicted"/>
<evidence type="ECO:0000256" key="5">
    <source>
        <dbReference type="SAM" id="Phobius"/>
    </source>
</evidence>
<reference evidence="8" key="1">
    <citation type="submission" date="2025-08" db="UniProtKB">
        <authorList>
            <consortium name="Ensembl"/>
        </authorList>
    </citation>
    <scope>IDENTIFICATION</scope>
</reference>
<keyword evidence="2 6" id="KW-0732">Signal</keyword>
<protein>
    <recommendedName>
        <fullName evidence="7">Ig-like domain-containing protein</fullName>
    </recommendedName>
</protein>
<dbReference type="Gene3D" id="2.60.40.10">
    <property type="entry name" value="Immunoglobulins"/>
    <property type="match status" value="1"/>
</dbReference>
<reference evidence="8" key="2">
    <citation type="submission" date="2025-09" db="UniProtKB">
        <authorList>
            <consortium name="Ensembl"/>
        </authorList>
    </citation>
    <scope>IDENTIFICATION</scope>
</reference>
<dbReference type="Gene3D" id="3.90.930.1">
    <property type="match status" value="1"/>
</dbReference>
<evidence type="ECO:0000256" key="3">
    <source>
        <dbReference type="ARBA" id="ARBA00023136"/>
    </source>
</evidence>
<dbReference type="InterPro" id="IPR015631">
    <property type="entry name" value="CD2/SLAM_rcpt"/>
</dbReference>
<dbReference type="AlphaFoldDB" id="A0A673JRE3"/>
<keyword evidence="3 5" id="KW-0472">Membrane</keyword>
<dbReference type="GO" id="GO:0016020">
    <property type="term" value="C:membrane"/>
    <property type="evidence" value="ECO:0007669"/>
    <property type="project" value="UniProtKB-SubCell"/>
</dbReference>